<keyword evidence="4" id="KW-0963">Cytoplasm</keyword>
<keyword evidence="7" id="KW-0808">Transferase</keyword>
<dbReference type="GO" id="GO:0005737">
    <property type="term" value="C:cytoplasm"/>
    <property type="evidence" value="ECO:0007669"/>
    <property type="project" value="UniProtKB-SubCell"/>
</dbReference>
<dbReference type="PANTHER" id="PTHR30027:SF3">
    <property type="entry name" value="16S RRNA (URACIL(1498)-N(3))-METHYLTRANSFERASE"/>
    <property type="match status" value="1"/>
</dbReference>
<dbReference type="GO" id="GO:0070475">
    <property type="term" value="P:rRNA base methylation"/>
    <property type="evidence" value="ECO:0007669"/>
    <property type="project" value="TreeGrafter"/>
</dbReference>
<dbReference type="InterPro" id="IPR046886">
    <property type="entry name" value="RsmE_MTase_dom"/>
</dbReference>
<evidence type="ECO:0000256" key="4">
    <source>
        <dbReference type="ARBA" id="ARBA00022490"/>
    </source>
</evidence>
<protein>
    <recommendedName>
        <fullName evidence="3">16S rRNA (uracil(1498)-N(3))-methyltransferase</fullName>
        <ecNumber evidence="3">2.1.1.193</ecNumber>
    </recommendedName>
</protein>
<dbReference type="CDD" id="cd18084">
    <property type="entry name" value="RsmE-like"/>
    <property type="match status" value="1"/>
</dbReference>
<dbReference type="SUPFAM" id="SSF75217">
    <property type="entry name" value="alpha/beta knot"/>
    <property type="match status" value="1"/>
</dbReference>
<evidence type="ECO:0000256" key="6">
    <source>
        <dbReference type="ARBA" id="ARBA00022603"/>
    </source>
</evidence>
<evidence type="ECO:0000256" key="10">
    <source>
        <dbReference type="ARBA" id="ARBA00047944"/>
    </source>
</evidence>
<evidence type="ECO:0000259" key="11">
    <source>
        <dbReference type="Pfam" id="PF04452"/>
    </source>
</evidence>
<dbReference type="InterPro" id="IPR029026">
    <property type="entry name" value="tRNA_m1G_MTases_N"/>
</dbReference>
<comment type="similarity">
    <text evidence="2">Belongs to the RNA methyltransferase RsmE family.</text>
</comment>
<evidence type="ECO:0000256" key="2">
    <source>
        <dbReference type="ARBA" id="ARBA00005528"/>
    </source>
</evidence>
<feature type="domain" description="Ribosomal RNA small subunit methyltransferase E methyltransferase" evidence="11">
    <location>
        <begin position="73"/>
        <end position="241"/>
    </location>
</feature>
<dbReference type="InterPro" id="IPR015947">
    <property type="entry name" value="PUA-like_sf"/>
</dbReference>
<evidence type="ECO:0000313" key="13">
    <source>
        <dbReference type="EMBL" id="SUZ55401.1"/>
    </source>
</evidence>
<proteinExistence type="inferred from homology"/>
<dbReference type="EC" id="2.1.1.193" evidence="3"/>
<comment type="catalytic activity">
    <reaction evidence="10">
        <text>uridine(1498) in 16S rRNA + S-adenosyl-L-methionine = N(3)-methyluridine(1498) in 16S rRNA + S-adenosyl-L-homocysteine + H(+)</text>
        <dbReference type="Rhea" id="RHEA:42920"/>
        <dbReference type="Rhea" id="RHEA-COMP:10283"/>
        <dbReference type="Rhea" id="RHEA-COMP:10284"/>
        <dbReference type="ChEBI" id="CHEBI:15378"/>
        <dbReference type="ChEBI" id="CHEBI:57856"/>
        <dbReference type="ChEBI" id="CHEBI:59789"/>
        <dbReference type="ChEBI" id="CHEBI:65315"/>
        <dbReference type="ChEBI" id="CHEBI:74502"/>
        <dbReference type="EC" id="2.1.1.193"/>
    </reaction>
</comment>
<comment type="subcellular location">
    <subcellularLocation>
        <location evidence="1">Cytoplasm</location>
    </subcellularLocation>
</comment>
<sequence length="248" mass="28060">MSYFIFNGVLECGNQYELKGEEAQHILKSRRMRTGDFFLIQDEKGRRFEVLLKNLSRNSLEFVPGKNIAVPPPSPLQLEILQALPKEKALDFILQKTTELGIDRLDIFGGIHSSKVPRASQIDRQMVRWHRVTLEACKQCGRQFPPEIYWHLDLKAALTALPECQKSWVLSPDSANAVSWKNLSTTGEKIKAHQRLLVGPEGGLHPEEHDLALRAGMRPVYLGPRILRAETAAMTAVAILQFLWGDLL</sequence>
<reference evidence="13" key="1">
    <citation type="submission" date="2018-05" db="EMBL/GenBank/DDBJ databases">
        <authorList>
            <person name="Lanie J.A."/>
            <person name="Ng W.-L."/>
            <person name="Kazmierczak K.M."/>
            <person name="Andrzejewski T.M."/>
            <person name="Davidsen T.M."/>
            <person name="Wayne K.J."/>
            <person name="Tettelin H."/>
            <person name="Glass J.I."/>
            <person name="Rusch D."/>
            <person name="Podicherti R."/>
            <person name="Tsui H.-C.T."/>
            <person name="Winkler M.E."/>
        </authorList>
    </citation>
    <scope>NUCLEOTIDE SEQUENCE</scope>
</reference>
<organism evidence="13">
    <name type="scientific">marine metagenome</name>
    <dbReference type="NCBI Taxonomy" id="408172"/>
    <lineage>
        <taxon>unclassified sequences</taxon>
        <taxon>metagenomes</taxon>
        <taxon>ecological metagenomes</taxon>
    </lineage>
</organism>
<dbReference type="SUPFAM" id="SSF88697">
    <property type="entry name" value="PUA domain-like"/>
    <property type="match status" value="1"/>
</dbReference>
<evidence type="ECO:0000256" key="3">
    <source>
        <dbReference type="ARBA" id="ARBA00012328"/>
    </source>
</evidence>
<dbReference type="GO" id="GO:0070042">
    <property type="term" value="F:rRNA (uridine-N3-)-methyltransferase activity"/>
    <property type="evidence" value="ECO:0007669"/>
    <property type="project" value="TreeGrafter"/>
</dbReference>
<dbReference type="NCBIfam" id="TIGR00046">
    <property type="entry name" value="RsmE family RNA methyltransferase"/>
    <property type="match status" value="1"/>
</dbReference>
<evidence type="ECO:0000256" key="7">
    <source>
        <dbReference type="ARBA" id="ARBA00022679"/>
    </source>
</evidence>
<feature type="domain" description="Ribosomal RNA small subunit methyltransferase E PUA-like" evidence="12">
    <location>
        <begin position="18"/>
        <end position="63"/>
    </location>
</feature>
<evidence type="ECO:0000256" key="5">
    <source>
        <dbReference type="ARBA" id="ARBA00022552"/>
    </source>
</evidence>
<evidence type="ECO:0000256" key="1">
    <source>
        <dbReference type="ARBA" id="ARBA00004496"/>
    </source>
</evidence>
<evidence type="ECO:0000256" key="9">
    <source>
        <dbReference type="ARBA" id="ARBA00025699"/>
    </source>
</evidence>
<dbReference type="Pfam" id="PF04452">
    <property type="entry name" value="Methyltrans_RNA"/>
    <property type="match status" value="1"/>
</dbReference>
<comment type="function">
    <text evidence="9">Specifically methylates the N3 position of the uracil ring of uridine 1498 (m3U1498) in 16S rRNA. Acts on the fully assembled 30S ribosomal subunit.</text>
</comment>
<dbReference type="PANTHER" id="PTHR30027">
    <property type="entry name" value="RIBOSOMAL RNA SMALL SUBUNIT METHYLTRANSFERASE E"/>
    <property type="match status" value="1"/>
</dbReference>
<dbReference type="InterPro" id="IPR006700">
    <property type="entry name" value="RsmE"/>
</dbReference>
<gene>
    <name evidence="13" type="ORF">METZ01_LOCUS8255</name>
</gene>
<dbReference type="Pfam" id="PF20260">
    <property type="entry name" value="PUA_4"/>
    <property type="match status" value="1"/>
</dbReference>
<dbReference type="Gene3D" id="3.40.1280.10">
    <property type="match status" value="1"/>
</dbReference>
<dbReference type="EMBL" id="UINC01000443">
    <property type="protein sequence ID" value="SUZ55401.1"/>
    <property type="molecule type" value="Genomic_DNA"/>
</dbReference>
<keyword evidence="6" id="KW-0489">Methyltransferase</keyword>
<accession>A0A381NLD9</accession>
<evidence type="ECO:0000256" key="8">
    <source>
        <dbReference type="ARBA" id="ARBA00022691"/>
    </source>
</evidence>
<dbReference type="InterPro" id="IPR046887">
    <property type="entry name" value="RsmE_PUA-like"/>
</dbReference>
<keyword evidence="8" id="KW-0949">S-adenosyl-L-methionine</keyword>
<dbReference type="AlphaFoldDB" id="A0A381NLD9"/>
<dbReference type="InterPro" id="IPR029028">
    <property type="entry name" value="Alpha/beta_knot_MTases"/>
</dbReference>
<keyword evidence="5" id="KW-0698">rRNA processing</keyword>
<evidence type="ECO:0000259" key="12">
    <source>
        <dbReference type="Pfam" id="PF20260"/>
    </source>
</evidence>
<dbReference type="PIRSF" id="PIRSF015601">
    <property type="entry name" value="MTase_slr0722"/>
    <property type="match status" value="1"/>
</dbReference>
<name>A0A381NLD9_9ZZZZ</name>